<dbReference type="Gene3D" id="1.20.1280.50">
    <property type="match status" value="1"/>
</dbReference>
<dbReference type="InterPro" id="IPR013187">
    <property type="entry name" value="F-box-assoc_dom_typ3"/>
</dbReference>
<dbReference type="SUPFAM" id="SSF81383">
    <property type="entry name" value="F-box domain"/>
    <property type="match status" value="1"/>
</dbReference>
<dbReference type="PROSITE" id="PS50181">
    <property type="entry name" value="FBOX"/>
    <property type="match status" value="1"/>
</dbReference>
<dbReference type="AlphaFoldDB" id="A0AA38T022"/>
<gene>
    <name evidence="2" type="ORF">OSB04_015985</name>
</gene>
<evidence type="ECO:0000259" key="1">
    <source>
        <dbReference type="PROSITE" id="PS50181"/>
    </source>
</evidence>
<evidence type="ECO:0000313" key="3">
    <source>
        <dbReference type="Proteomes" id="UP001172457"/>
    </source>
</evidence>
<dbReference type="CDD" id="cd22157">
    <property type="entry name" value="F-box_AtFBW1-like"/>
    <property type="match status" value="1"/>
</dbReference>
<dbReference type="Proteomes" id="UP001172457">
    <property type="component" value="Chromosome 4"/>
</dbReference>
<dbReference type="InterPro" id="IPR036047">
    <property type="entry name" value="F-box-like_dom_sf"/>
</dbReference>
<organism evidence="2 3">
    <name type="scientific">Centaurea solstitialis</name>
    <name type="common">yellow star-thistle</name>
    <dbReference type="NCBI Taxonomy" id="347529"/>
    <lineage>
        <taxon>Eukaryota</taxon>
        <taxon>Viridiplantae</taxon>
        <taxon>Streptophyta</taxon>
        <taxon>Embryophyta</taxon>
        <taxon>Tracheophyta</taxon>
        <taxon>Spermatophyta</taxon>
        <taxon>Magnoliopsida</taxon>
        <taxon>eudicotyledons</taxon>
        <taxon>Gunneridae</taxon>
        <taxon>Pentapetalae</taxon>
        <taxon>asterids</taxon>
        <taxon>campanulids</taxon>
        <taxon>Asterales</taxon>
        <taxon>Asteraceae</taxon>
        <taxon>Carduoideae</taxon>
        <taxon>Cardueae</taxon>
        <taxon>Centaureinae</taxon>
        <taxon>Centaurea</taxon>
    </lineage>
</organism>
<comment type="caution">
    <text evidence="2">The sequence shown here is derived from an EMBL/GenBank/DDBJ whole genome shotgun (WGS) entry which is preliminary data.</text>
</comment>
<sequence>MQVCVQEVASPGQRLVLYKSSPLRSPAGYMAQACNSGILKWVEIEDGLDHHSIQHEPVMNFDMDGCLAAPISSTSMIPGGSVNGLICISQRGAKLTDGEYKVLRLFQGDLSSHPHISGRPSLLDEAEVYTLVAPEDAAGSIFTFDLDKETFQLFPSPPTEPGAMPKNRGNLGVLKGCLCKLDIYAFQLKIWVMKQYGIKESWYKELVITQPICDPQDWAMKKIMSVSLVVKAWALHSGEPKFKPWGTHSGGIVELEIFSNFLLFGLYSKSICQKIMPPINSAVENLPLDVTVDILSRLPVKTIIHCKCVCKKWHNLVNDSYFINLHFSRSPSGFMAHHVTLDGSISGMLKWVEIGDGLDRHSLRHEPAINFDLNGCLAAQVPSNESIPVGSINGLICIWHPGVDNVYVCNPITREYLTLPRSQNNEDGCGVIDYKFGVNSLTGEYKVLRIFRVDFPPYPYVSGRPSLLEAEVYTLGTSQWRSLGQVPYRFGGFRGTFLNSYFHWEIYHEDAPGSIFTFDLDKETFQLFPSPPTEPGAMQKSTGNLGVLKGCLCRLDIYAFDLEIWVMKQYGIKESWHKELVIAHPFCAPQDWEMKKFMYVFEGFQDGTILVVVGGKMLEYLPEINFFEDFSLLNNCFVRMTHRPSFIKLKDIDSERVHAIKR</sequence>
<dbReference type="SMART" id="SM00256">
    <property type="entry name" value="FBOX"/>
    <property type="match status" value="1"/>
</dbReference>
<dbReference type="EMBL" id="JARYMX010000004">
    <property type="protein sequence ID" value="KAJ9551940.1"/>
    <property type="molecule type" value="Genomic_DNA"/>
</dbReference>
<protein>
    <recommendedName>
        <fullName evidence="1">F-box domain-containing protein</fullName>
    </recommendedName>
</protein>
<dbReference type="InterPro" id="IPR001810">
    <property type="entry name" value="F-box_dom"/>
</dbReference>
<dbReference type="Pfam" id="PF08268">
    <property type="entry name" value="FBA_3"/>
    <property type="match status" value="1"/>
</dbReference>
<dbReference type="NCBIfam" id="TIGR01640">
    <property type="entry name" value="F_box_assoc_1"/>
    <property type="match status" value="1"/>
</dbReference>
<name>A0AA38T022_9ASTR</name>
<keyword evidence="3" id="KW-1185">Reference proteome</keyword>
<reference evidence="2" key="1">
    <citation type="submission" date="2023-03" db="EMBL/GenBank/DDBJ databases">
        <title>Chromosome-scale reference genome and RAD-based genetic map of yellow starthistle (Centaurea solstitialis) reveal putative structural variation and QTLs associated with invader traits.</title>
        <authorList>
            <person name="Reatini B."/>
            <person name="Cang F.A."/>
            <person name="Jiang Q."/>
            <person name="Mckibben M.T.W."/>
            <person name="Barker M.S."/>
            <person name="Rieseberg L.H."/>
            <person name="Dlugosch K.M."/>
        </authorList>
    </citation>
    <scope>NUCLEOTIDE SEQUENCE</scope>
    <source>
        <strain evidence="2">CAN-66</strain>
        <tissue evidence="2">Leaf</tissue>
    </source>
</reference>
<dbReference type="PANTHER" id="PTHR31672:SF13">
    <property type="entry name" value="F-BOX PROTEIN CPR30-LIKE"/>
    <property type="match status" value="1"/>
</dbReference>
<dbReference type="InterPro" id="IPR017451">
    <property type="entry name" value="F-box-assoc_interact_dom"/>
</dbReference>
<accession>A0AA38T022</accession>
<evidence type="ECO:0000313" key="2">
    <source>
        <dbReference type="EMBL" id="KAJ9551940.1"/>
    </source>
</evidence>
<dbReference type="Pfam" id="PF00646">
    <property type="entry name" value="F-box"/>
    <property type="match status" value="1"/>
</dbReference>
<feature type="domain" description="F-box" evidence="1">
    <location>
        <begin position="280"/>
        <end position="325"/>
    </location>
</feature>
<proteinExistence type="predicted"/>
<dbReference type="InterPro" id="IPR050796">
    <property type="entry name" value="SCF_F-box_component"/>
</dbReference>
<dbReference type="PANTHER" id="PTHR31672">
    <property type="entry name" value="BNACNNG10540D PROTEIN"/>
    <property type="match status" value="1"/>
</dbReference>